<dbReference type="HOGENOM" id="CLU_1862844_0_0_5"/>
<dbReference type="Proteomes" id="UP000008207">
    <property type="component" value="Chromosome"/>
</dbReference>
<dbReference type="eggNOG" id="COG4695">
    <property type="taxonomic scope" value="Bacteria"/>
</dbReference>
<evidence type="ECO:0000313" key="3">
    <source>
        <dbReference type="Proteomes" id="UP000008207"/>
    </source>
</evidence>
<protein>
    <recommendedName>
        <fullName evidence="4">Collagen triple helix repeat protein</fullName>
    </recommendedName>
</protein>
<gene>
    <name evidence="2" type="ordered locus">Mnod_4075</name>
</gene>
<dbReference type="KEGG" id="mno:Mnod_4075"/>
<dbReference type="STRING" id="460265.Mnod_4075"/>
<evidence type="ECO:0008006" key="4">
    <source>
        <dbReference type="Google" id="ProtNLM"/>
    </source>
</evidence>
<sequence>MPGERGEKGETGERGADGLGFEHMEEELAEDGRTLVRRYRRGEEVKEFRHRVPTVIDRGVYKAGTTYQPGDGVTWAGSFWIAQAETSSKPDSGEGWRLAVKRGRDGRDGKDGAPGPQGKEGPRGRDLTQMGPDGSKW</sequence>
<reference evidence="2 3" key="1">
    <citation type="submission" date="2009-01" db="EMBL/GenBank/DDBJ databases">
        <title>Complete sequence of chromosome of Methylobacterium nodulans ORS 2060.</title>
        <authorList>
            <consortium name="US DOE Joint Genome Institute"/>
            <person name="Lucas S."/>
            <person name="Copeland A."/>
            <person name="Lapidus A."/>
            <person name="Glavina del Rio T."/>
            <person name="Dalin E."/>
            <person name="Tice H."/>
            <person name="Bruce D."/>
            <person name="Goodwin L."/>
            <person name="Pitluck S."/>
            <person name="Sims D."/>
            <person name="Brettin T."/>
            <person name="Detter J.C."/>
            <person name="Han C."/>
            <person name="Larimer F."/>
            <person name="Land M."/>
            <person name="Hauser L."/>
            <person name="Kyrpides N."/>
            <person name="Ivanova N."/>
            <person name="Marx C.J."/>
            <person name="Richardson P."/>
        </authorList>
    </citation>
    <scope>NUCLEOTIDE SEQUENCE [LARGE SCALE GENOMIC DNA]</scope>
    <source>
        <strain evidence="3">LMG 21967 / CNCM I-2342 / ORS 2060</strain>
    </source>
</reference>
<feature type="compositionally biased region" description="Basic and acidic residues" evidence="1">
    <location>
        <begin position="102"/>
        <end position="111"/>
    </location>
</feature>
<feature type="region of interest" description="Disordered" evidence="1">
    <location>
        <begin position="1"/>
        <end position="20"/>
    </location>
</feature>
<feature type="region of interest" description="Disordered" evidence="1">
    <location>
        <begin position="86"/>
        <end position="137"/>
    </location>
</feature>
<evidence type="ECO:0000256" key="1">
    <source>
        <dbReference type="SAM" id="MobiDB-lite"/>
    </source>
</evidence>
<organism evidence="2 3">
    <name type="scientific">Methylobacterium nodulans (strain LMG 21967 / CNCM I-2342 / ORS 2060)</name>
    <dbReference type="NCBI Taxonomy" id="460265"/>
    <lineage>
        <taxon>Bacteria</taxon>
        <taxon>Pseudomonadati</taxon>
        <taxon>Pseudomonadota</taxon>
        <taxon>Alphaproteobacteria</taxon>
        <taxon>Hyphomicrobiales</taxon>
        <taxon>Methylobacteriaceae</taxon>
        <taxon>Methylobacterium</taxon>
    </lineage>
</organism>
<dbReference type="EMBL" id="CP001349">
    <property type="protein sequence ID" value="ACL58954.1"/>
    <property type="molecule type" value="Genomic_DNA"/>
</dbReference>
<keyword evidence="3" id="KW-1185">Reference proteome</keyword>
<dbReference type="AlphaFoldDB" id="B8ITN8"/>
<proteinExistence type="predicted"/>
<evidence type="ECO:0000313" key="2">
    <source>
        <dbReference type="EMBL" id="ACL58954.1"/>
    </source>
</evidence>
<accession>B8ITN8</accession>
<name>B8ITN8_METNO</name>